<accession>A0A9P5NR98</accession>
<proteinExistence type="predicted"/>
<sequence>MPCSCCSPSFNFLKFLLLVFAEWSSAGSTHQPWPISSKGFSYVYASIRNVDSSCLRTRFQAWHGSRLHMKRDHCQ</sequence>
<organism evidence="2 3">
    <name type="scientific">Gymnopilus junonius</name>
    <name type="common">Spectacular rustgill mushroom</name>
    <name type="synonym">Gymnopilus spectabilis subsp. junonius</name>
    <dbReference type="NCBI Taxonomy" id="109634"/>
    <lineage>
        <taxon>Eukaryota</taxon>
        <taxon>Fungi</taxon>
        <taxon>Dikarya</taxon>
        <taxon>Basidiomycota</taxon>
        <taxon>Agaricomycotina</taxon>
        <taxon>Agaricomycetes</taxon>
        <taxon>Agaricomycetidae</taxon>
        <taxon>Agaricales</taxon>
        <taxon>Agaricineae</taxon>
        <taxon>Hymenogastraceae</taxon>
        <taxon>Gymnopilus</taxon>
    </lineage>
</organism>
<feature type="signal peptide" evidence="1">
    <location>
        <begin position="1"/>
        <end position="26"/>
    </location>
</feature>
<gene>
    <name evidence="2" type="ORF">CPB84DRAFT_1774086</name>
</gene>
<dbReference type="AlphaFoldDB" id="A0A9P5NR98"/>
<name>A0A9P5NR98_GYMJU</name>
<evidence type="ECO:0008006" key="4">
    <source>
        <dbReference type="Google" id="ProtNLM"/>
    </source>
</evidence>
<evidence type="ECO:0000313" key="3">
    <source>
        <dbReference type="Proteomes" id="UP000724874"/>
    </source>
</evidence>
<keyword evidence="1" id="KW-0732">Signal</keyword>
<dbReference type="Proteomes" id="UP000724874">
    <property type="component" value="Unassembled WGS sequence"/>
</dbReference>
<dbReference type="EMBL" id="JADNYJ010000029">
    <property type="protein sequence ID" value="KAF8903749.1"/>
    <property type="molecule type" value="Genomic_DNA"/>
</dbReference>
<feature type="chain" id="PRO_5040242460" description="Secreted protein" evidence="1">
    <location>
        <begin position="27"/>
        <end position="75"/>
    </location>
</feature>
<protein>
    <recommendedName>
        <fullName evidence="4">Secreted protein</fullName>
    </recommendedName>
</protein>
<evidence type="ECO:0000256" key="1">
    <source>
        <dbReference type="SAM" id="SignalP"/>
    </source>
</evidence>
<reference evidence="2" key="1">
    <citation type="submission" date="2020-11" db="EMBL/GenBank/DDBJ databases">
        <authorList>
            <consortium name="DOE Joint Genome Institute"/>
            <person name="Ahrendt S."/>
            <person name="Riley R."/>
            <person name="Andreopoulos W."/>
            <person name="LaButti K."/>
            <person name="Pangilinan J."/>
            <person name="Ruiz-duenas F.J."/>
            <person name="Barrasa J.M."/>
            <person name="Sanchez-Garcia M."/>
            <person name="Camarero S."/>
            <person name="Miyauchi S."/>
            <person name="Serrano A."/>
            <person name="Linde D."/>
            <person name="Babiker R."/>
            <person name="Drula E."/>
            <person name="Ayuso-Fernandez I."/>
            <person name="Pacheco R."/>
            <person name="Padilla G."/>
            <person name="Ferreira P."/>
            <person name="Barriuso J."/>
            <person name="Kellner H."/>
            <person name="Castanera R."/>
            <person name="Alfaro M."/>
            <person name="Ramirez L."/>
            <person name="Pisabarro A.G."/>
            <person name="Kuo A."/>
            <person name="Tritt A."/>
            <person name="Lipzen A."/>
            <person name="He G."/>
            <person name="Yan M."/>
            <person name="Ng V."/>
            <person name="Cullen D."/>
            <person name="Martin F."/>
            <person name="Rosso M.-N."/>
            <person name="Henrissat B."/>
            <person name="Hibbett D."/>
            <person name="Martinez A.T."/>
            <person name="Grigoriev I.V."/>
        </authorList>
    </citation>
    <scope>NUCLEOTIDE SEQUENCE</scope>
    <source>
        <strain evidence="2">AH 44721</strain>
    </source>
</reference>
<evidence type="ECO:0000313" key="2">
    <source>
        <dbReference type="EMBL" id="KAF8903749.1"/>
    </source>
</evidence>
<keyword evidence="3" id="KW-1185">Reference proteome</keyword>
<comment type="caution">
    <text evidence="2">The sequence shown here is derived from an EMBL/GenBank/DDBJ whole genome shotgun (WGS) entry which is preliminary data.</text>
</comment>